<evidence type="ECO:0000259" key="24">
    <source>
        <dbReference type="Pfam" id="PF03404"/>
    </source>
</evidence>
<evidence type="ECO:0000256" key="2">
    <source>
        <dbReference type="ARBA" id="ARBA00001947"/>
    </source>
</evidence>
<evidence type="ECO:0000256" key="7">
    <source>
        <dbReference type="ARBA" id="ARBA00012505"/>
    </source>
</evidence>
<evidence type="ECO:0000259" key="23">
    <source>
        <dbReference type="Pfam" id="PF01435"/>
    </source>
</evidence>
<dbReference type="FunFam" id="3.90.420.10:FF:000004">
    <property type="entry name" value="Sulfite oxidase"/>
    <property type="match status" value="1"/>
</dbReference>
<evidence type="ECO:0000256" key="13">
    <source>
        <dbReference type="ARBA" id="ARBA00022833"/>
    </source>
</evidence>
<dbReference type="CDD" id="cd07325">
    <property type="entry name" value="M48_Ste24p_like"/>
    <property type="match status" value="1"/>
</dbReference>
<dbReference type="FunFam" id="3.30.2010.10:FF:000007">
    <property type="entry name" value="Peptidase M48 family protein"/>
    <property type="match status" value="1"/>
</dbReference>
<dbReference type="InterPro" id="IPR036374">
    <property type="entry name" value="OxRdtase_Mopterin-bd_sf"/>
</dbReference>
<dbReference type="Gene3D" id="1.10.630.10">
    <property type="entry name" value="Cytochrome P450"/>
    <property type="match status" value="2"/>
</dbReference>
<dbReference type="GO" id="GO:0005506">
    <property type="term" value="F:iron ion binding"/>
    <property type="evidence" value="ECO:0007669"/>
    <property type="project" value="InterPro"/>
</dbReference>
<dbReference type="Pfam" id="PF00174">
    <property type="entry name" value="Oxidored_molyb"/>
    <property type="match status" value="1"/>
</dbReference>
<dbReference type="Gene3D" id="2.60.40.650">
    <property type="match status" value="1"/>
</dbReference>
<keyword evidence="12" id="KW-0378">Hydrolase</keyword>
<dbReference type="GO" id="GO:0004222">
    <property type="term" value="F:metalloendopeptidase activity"/>
    <property type="evidence" value="ECO:0007669"/>
    <property type="project" value="InterPro"/>
</dbReference>
<evidence type="ECO:0000256" key="19">
    <source>
        <dbReference type="PIRSR" id="PIRSR602403-1"/>
    </source>
</evidence>
<protein>
    <recommendedName>
        <fullName evidence="18">Sulfite oxidase</fullName>
        <ecNumber evidence="7">1.8.3.1</ecNumber>
    </recommendedName>
</protein>
<feature type="transmembrane region" description="Helical" evidence="21">
    <location>
        <begin position="1071"/>
        <end position="1092"/>
    </location>
</feature>
<dbReference type="PRINTS" id="PR00465">
    <property type="entry name" value="EP450IV"/>
</dbReference>
<feature type="domain" description="Peptidase M48" evidence="23">
    <location>
        <begin position="124"/>
        <end position="316"/>
    </location>
</feature>
<dbReference type="SUPFAM" id="SSF56524">
    <property type="entry name" value="Oxidoreductase molybdopterin-binding domain"/>
    <property type="match status" value="1"/>
</dbReference>
<dbReference type="GO" id="GO:0004497">
    <property type="term" value="F:monooxygenase activity"/>
    <property type="evidence" value="ECO:0007669"/>
    <property type="project" value="UniProtKB-KW"/>
</dbReference>
<dbReference type="InterPro" id="IPR005066">
    <property type="entry name" value="MoCF_OxRdtse_dimer"/>
</dbReference>
<organism evidence="25 26">
    <name type="scientific">Malus domestica</name>
    <name type="common">Apple</name>
    <name type="synonym">Pyrus malus</name>
    <dbReference type="NCBI Taxonomy" id="3750"/>
    <lineage>
        <taxon>Eukaryota</taxon>
        <taxon>Viridiplantae</taxon>
        <taxon>Streptophyta</taxon>
        <taxon>Embryophyta</taxon>
        <taxon>Tracheophyta</taxon>
        <taxon>Spermatophyta</taxon>
        <taxon>Magnoliopsida</taxon>
        <taxon>eudicotyledons</taxon>
        <taxon>Gunneridae</taxon>
        <taxon>Pentapetalae</taxon>
        <taxon>rosids</taxon>
        <taxon>fabids</taxon>
        <taxon>Rosales</taxon>
        <taxon>Rosaceae</taxon>
        <taxon>Amygdaloideae</taxon>
        <taxon>Maleae</taxon>
        <taxon>Malus</taxon>
    </lineage>
</organism>
<evidence type="ECO:0000256" key="6">
    <source>
        <dbReference type="ARBA" id="ARBA00010617"/>
    </source>
</evidence>
<keyword evidence="26" id="KW-1185">Reference proteome</keyword>
<feature type="domain" description="Oxidoreductase molybdopterin-binding" evidence="22">
    <location>
        <begin position="494"/>
        <end position="666"/>
    </location>
</feature>
<sequence>MASAAAPWISSLCLTQNPSSLSFSSVASDHLRFGSPTVEFAAVKKYRRVGIRGPVCRAASVVFSNLDADDFRHPLDKQNTLILRAIPGLNEFGKILLGSVAEQVMLLENIGTSLLVSKDQLSGLHQLMVEAAEILNIDAPDLYVRQSPVPNAYTLAISGKKPFVVVHTSLVELLTREELQAVLAHELGHLKCDHGVWLTFANILTLGAYTIPGLGGMIAQRLEEQLFRWLRAAELTCDRAALLVAQDPKVVVSVLMKLAGGCPSLADQLNVDAFLEQARSYDKASSNPVGWYIRNAQTRQLSHPLPVLRAREIDEWSRSQDYKTLLNQATRVAGAKKGLTTPGKIKSKSIPSVCFSCQRTQGSHQPSHVVPPKPPPRSASAPDARIPLTGTPPTPVLCDEEAPIQQQPTSRKLGVEEEEECLAFEGRRITRWSHLDIPASKSIPRPEPFNAEPPRSALASSYVTPVDFFYKRNHGPIPVIDDIHRSFTIAYLSTFYSVSFTGLVENPKQLFMKDIRALPKYLVTATLQCAGNRRTAMSKTRTVKGVGWDVSAIGNAVWGGAKLADVLELVGIPKLTGATKSGGKHVEFVSVDKCKEVNGGPYKASIPLIQATNPEADVLLAYEMNGDTLNRDHGYPLRVIVPGVIGARSVKWLDSINVIAEECQGFFMQKDYKMFPPSVNWDNIDWSTRRPQMDFPVQCAICSLEDVNAIKPGKVKITGYAASGGGRGIERVDVSVDGGKTWIEASRYQRTGIPYISEHTSSDKWAWVLFEAMADVQQNTEIVAKAVDSAANVQPEKVEDIWNLRGILNTSWHRVQVRVGHSNSLSPHSLTLIFVHLCKTFERIHRHFFKEIRCPKQLQLRRFAFNVICKVFLGVEWCCLDPSLPNRPLARAFDTTLEICARRGAAPMFIIWKIKRWLGVGSEQKLRAAIEVHAYSLRRTDSGAHKDLLSRLITAGNEEVEALSWRGGTQTSAAMTWLFWLLSHQPGVEENVVKEIESAEENMFDFELLKARLYESMRLYLLGTRSMPSLREALWGKDRLEFKPHRSFLEPDKKRSALEKFMSEMEISMSLFTHPTFIVFLAIILYVLHVLFSRFRRVYEFSYQGPPRYPVIGCFISFYNNRNRLLDWYTDLLAKSTTNTIVVDRFGARRTVVTANPENVEYMLKTNFNNFPKGKPFTEILGDFLGCGIFNVDGEVWRTQRKLASHEFGTKFLRECMTKTLEEEVEKSLLPLMESLAETAQVVDLQELLRRFTFNVICKVFLGVERCCLDPSLPHPPLARAFDTASEICARRGAAPMFIIWKIKRWLGVGSEQKLRAAIEEVHAYVMDIIERRKSELEEAETDSGAREDLLTRLITAGHEEEVTRDMVISFIMAGRDTTSAAMTWLFWLLSRQPGVEEDVVKEIGSAGAKMSDFELLELSLLKACLYESMRLYPPVAWDSKHAVVDDLLPDGTRVRAGDRVTYFPYGMGRMEALWGKDRLEFKPDRWFLEPDKERTALKKVCPYRLPIFQAGPRVCLGKGMAFIQMKYVVASILRRFEIRPVDSGEPVFVPRLTAHMAGGLKVLIRKRSDDPDKT</sequence>
<evidence type="ECO:0000256" key="10">
    <source>
        <dbReference type="ARBA" id="ARBA00022670"/>
    </source>
</evidence>
<evidence type="ECO:0000256" key="12">
    <source>
        <dbReference type="ARBA" id="ARBA00022801"/>
    </source>
</evidence>
<dbReference type="Gene3D" id="3.30.2010.10">
    <property type="entry name" value="Metalloproteases ('zincins'), catalytic domain"/>
    <property type="match status" value="1"/>
</dbReference>
<dbReference type="SUPFAM" id="SSF48264">
    <property type="entry name" value="Cytochrome P450"/>
    <property type="match status" value="2"/>
</dbReference>
<dbReference type="Pfam" id="PF01435">
    <property type="entry name" value="Peptidase_M48"/>
    <property type="match status" value="1"/>
</dbReference>
<dbReference type="PRINTS" id="PR00407">
    <property type="entry name" value="EUMOPTERIN"/>
</dbReference>
<comment type="cofactor">
    <cofactor evidence="2">
        <name>Zn(2+)</name>
        <dbReference type="ChEBI" id="CHEBI:29105"/>
    </cofactor>
</comment>
<dbReference type="Pfam" id="PF03404">
    <property type="entry name" value="Mo-co_dimer"/>
    <property type="match status" value="1"/>
</dbReference>
<evidence type="ECO:0000313" key="25">
    <source>
        <dbReference type="EMBL" id="RXH89257.1"/>
    </source>
</evidence>
<dbReference type="InterPro" id="IPR001915">
    <property type="entry name" value="Peptidase_M48"/>
</dbReference>
<comment type="pathway">
    <text evidence="5">Energy metabolism; sulfur metabolism.</text>
</comment>
<proteinExistence type="inferred from homology"/>
<keyword evidence="9 19" id="KW-0349">Heme</keyword>
<evidence type="ECO:0000256" key="3">
    <source>
        <dbReference type="ARBA" id="ARBA00001971"/>
    </source>
</evidence>
<dbReference type="FunFam" id="2.60.40.650:FF:000002">
    <property type="entry name" value="sulfite oxidase"/>
    <property type="match status" value="1"/>
</dbReference>
<dbReference type="InterPro" id="IPR036396">
    <property type="entry name" value="Cyt_P450_sf"/>
</dbReference>
<dbReference type="GO" id="GO:0016705">
    <property type="term" value="F:oxidoreductase activity, acting on paired donors, with incorporation or reduction of molecular oxygen"/>
    <property type="evidence" value="ECO:0007669"/>
    <property type="project" value="InterPro"/>
</dbReference>
<keyword evidence="21" id="KW-0472">Membrane</keyword>
<evidence type="ECO:0000259" key="22">
    <source>
        <dbReference type="Pfam" id="PF00174"/>
    </source>
</evidence>
<dbReference type="InterPro" id="IPR014756">
    <property type="entry name" value="Ig_E-set"/>
</dbReference>
<comment type="caution">
    <text evidence="25">The sequence shown here is derived from an EMBL/GenBank/DDBJ whole genome shotgun (WGS) entry which is preliminary data.</text>
</comment>
<evidence type="ECO:0000313" key="26">
    <source>
        <dbReference type="Proteomes" id="UP000290289"/>
    </source>
</evidence>
<evidence type="ECO:0000256" key="5">
    <source>
        <dbReference type="ARBA" id="ARBA00004971"/>
    </source>
</evidence>
<comment type="similarity">
    <text evidence="6">Belongs to the cytochrome P450 family.</text>
</comment>
<dbReference type="InterPro" id="IPR001128">
    <property type="entry name" value="Cyt_P450"/>
</dbReference>
<gene>
    <name evidence="25" type="ORF">DVH24_031614</name>
</gene>
<feature type="domain" description="Moybdenum cofactor oxidoreductase dimerisation" evidence="24">
    <location>
        <begin position="691"/>
        <end position="819"/>
    </location>
</feature>
<keyword evidence="16" id="KW-0503">Monooxygenase</keyword>
<keyword evidence="21" id="KW-0812">Transmembrane</keyword>
<evidence type="ECO:0000256" key="16">
    <source>
        <dbReference type="ARBA" id="ARBA00023033"/>
    </source>
</evidence>
<feature type="binding site" description="axial binding residue" evidence="19">
    <location>
        <position position="1516"/>
    </location>
    <ligand>
        <name>heme</name>
        <dbReference type="ChEBI" id="CHEBI:30413"/>
    </ligand>
    <ligandPart>
        <name>Fe</name>
        <dbReference type="ChEBI" id="CHEBI:18248"/>
    </ligandPart>
</feature>
<keyword evidence="21" id="KW-1133">Transmembrane helix</keyword>
<dbReference type="InterPro" id="IPR000572">
    <property type="entry name" value="OxRdtase_Mopterin-bd_dom"/>
</dbReference>
<keyword evidence="11 19" id="KW-0479">Metal-binding</keyword>
<dbReference type="CDD" id="cd02111">
    <property type="entry name" value="eukary_SO_Moco"/>
    <property type="match status" value="1"/>
</dbReference>
<dbReference type="GO" id="GO:0006508">
    <property type="term" value="P:proteolysis"/>
    <property type="evidence" value="ECO:0007669"/>
    <property type="project" value="UniProtKB-KW"/>
</dbReference>
<accession>A0A498J3R6</accession>
<evidence type="ECO:0000256" key="11">
    <source>
        <dbReference type="ARBA" id="ARBA00022723"/>
    </source>
</evidence>
<evidence type="ECO:0000256" key="17">
    <source>
        <dbReference type="ARBA" id="ARBA00023049"/>
    </source>
</evidence>
<dbReference type="InterPro" id="IPR008335">
    <property type="entry name" value="Mopterin_OxRdtase_euk"/>
</dbReference>
<dbReference type="PANTHER" id="PTHR24296">
    <property type="entry name" value="CYTOCHROME P450"/>
    <property type="match status" value="1"/>
</dbReference>
<feature type="compositionally biased region" description="Low complexity" evidence="20">
    <location>
        <begin position="378"/>
        <end position="387"/>
    </location>
</feature>
<dbReference type="Gene3D" id="3.90.420.10">
    <property type="entry name" value="Oxidoreductase, molybdopterin-binding domain"/>
    <property type="match status" value="1"/>
</dbReference>
<dbReference type="GO" id="GO:0030151">
    <property type="term" value="F:molybdenum ion binding"/>
    <property type="evidence" value="ECO:0007669"/>
    <property type="project" value="InterPro"/>
</dbReference>
<feature type="region of interest" description="Disordered" evidence="20">
    <location>
        <begin position="359"/>
        <end position="416"/>
    </location>
</feature>
<evidence type="ECO:0000256" key="14">
    <source>
        <dbReference type="ARBA" id="ARBA00023002"/>
    </source>
</evidence>
<evidence type="ECO:0000256" key="4">
    <source>
        <dbReference type="ARBA" id="ARBA00004678"/>
    </source>
</evidence>
<keyword evidence="8" id="KW-0500">Molybdenum</keyword>
<dbReference type="GO" id="GO:0008482">
    <property type="term" value="F:sulfite oxidase activity"/>
    <property type="evidence" value="ECO:0007669"/>
    <property type="project" value="UniProtKB-EC"/>
</dbReference>
<keyword evidence="15 19" id="KW-0408">Iron</keyword>
<dbReference type="EC" id="1.8.3.1" evidence="7"/>
<dbReference type="Proteomes" id="UP000290289">
    <property type="component" value="Chromosome 9"/>
</dbReference>
<comment type="cofactor">
    <cofactor evidence="1">
        <name>Mo-molybdopterin</name>
        <dbReference type="ChEBI" id="CHEBI:71302"/>
    </cofactor>
</comment>
<evidence type="ECO:0000256" key="21">
    <source>
        <dbReference type="SAM" id="Phobius"/>
    </source>
</evidence>
<evidence type="ECO:0000256" key="18">
    <source>
        <dbReference type="ARBA" id="ARBA00070338"/>
    </source>
</evidence>
<comment type="pathway">
    <text evidence="4">Sulfur metabolism.</text>
</comment>
<dbReference type="GO" id="GO:0020037">
    <property type="term" value="F:heme binding"/>
    <property type="evidence" value="ECO:0007669"/>
    <property type="project" value="InterPro"/>
</dbReference>
<dbReference type="PRINTS" id="PR00385">
    <property type="entry name" value="P450"/>
</dbReference>
<evidence type="ECO:0000256" key="9">
    <source>
        <dbReference type="ARBA" id="ARBA00022617"/>
    </source>
</evidence>
<keyword evidence="13" id="KW-0862">Zinc</keyword>
<comment type="cofactor">
    <cofactor evidence="3 19">
        <name>heme</name>
        <dbReference type="ChEBI" id="CHEBI:30413"/>
    </cofactor>
</comment>
<reference evidence="25 26" key="1">
    <citation type="submission" date="2018-10" db="EMBL/GenBank/DDBJ databases">
        <title>A high-quality apple genome assembly.</title>
        <authorList>
            <person name="Hu J."/>
        </authorList>
    </citation>
    <scope>NUCLEOTIDE SEQUENCE [LARGE SCALE GENOMIC DNA]</scope>
    <source>
        <strain evidence="26">cv. HFTH1</strain>
        <tissue evidence="25">Young leaf</tissue>
    </source>
</reference>
<dbReference type="EMBL" id="RDQH01000335">
    <property type="protein sequence ID" value="RXH89257.1"/>
    <property type="molecule type" value="Genomic_DNA"/>
</dbReference>
<dbReference type="SUPFAM" id="SSF81296">
    <property type="entry name" value="E set domains"/>
    <property type="match status" value="1"/>
</dbReference>
<keyword evidence="17" id="KW-0482">Metalloprotease</keyword>
<keyword evidence="10" id="KW-0645">Protease</keyword>
<keyword evidence="14" id="KW-0560">Oxidoreductase</keyword>
<dbReference type="InterPro" id="IPR002403">
    <property type="entry name" value="Cyt_P450_E_grp-IV"/>
</dbReference>
<dbReference type="Pfam" id="PF00067">
    <property type="entry name" value="p450"/>
    <property type="match status" value="1"/>
</dbReference>
<evidence type="ECO:0000256" key="1">
    <source>
        <dbReference type="ARBA" id="ARBA00001924"/>
    </source>
</evidence>
<dbReference type="STRING" id="3750.A0A498J3R6"/>
<dbReference type="CDD" id="cd11064">
    <property type="entry name" value="CYP86A"/>
    <property type="match status" value="1"/>
</dbReference>
<evidence type="ECO:0000256" key="8">
    <source>
        <dbReference type="ARBA" id="ARBA00022505"/>
    </source>
</evidence>
<evidence type="ECO:0000256" key="20">
    <source>
        <dbReference type="SAM" id="MobiDB-lite"/>
    </source>
</evidence>
<name>A0A498J3R6_MALDO</name>
<evidence type="ECO:0000256" key="15">
    <source>
        <dbReference type="ARBA" id="ARBA00023004"/>
    </source>
</evidence>